<feature type="coiled-coil region" evidence="1">
    <location>
        <begin position="219"/>
        <end position="253"/>
    </location>
</feature>
<proteinExistence type="predicted"/>
<name>A0A2B7YE64_POLH7</name>
<sequence>MVSMHAHSELTTPRGPDSPVENPLKAKPVMVSHGYSGLASLHRDPWSEAETRRLLAIREDNLSKTWEEIQEQYFPGRTADYHGNAHPLSAAICSRKKAAVLTIFQKEEIPLASSGRKRRMRCSNKTVWDMSTGDESDSNSESDIPFKANDEECTGTGSERFKKPRTRAPTLNTLSARSADEPSRASIDGSAQALARYNRKLQGFESDFWLHILQNARECEAEREKVANLIEDRTEMENILAEKDTTIADLKQQLSQRRPTPQTSTASIVDIKLELEEANDKARGIYQKYMAPAHWESEEVQEALGSVVRKADKLVKLFDIPQMTPVSGYP</sequence>
<dbReference type="AlphaFoldDB" id="A0A2B7YE64"/>
<evidence type="ECO:0000313" key="4">
    <source>
        <dbReference type="Proteomes" id="UP000224634"/>
    </source>
</evidence>
<feature type="region of interest" description="Disordered" evidence="2">
    <location>
        <begin position="128"/>
        <end position="187"/>
    </location>
</feature>
<keyword evidence="4" id="KW-1185">Reference proteome</keyword>
<dbReference type="EMBL" id="PDNA01000048">
    <property type="protein sequence ID" value="PGH19341.1"/>
    <property type="molecule type" value="Genomic_DNA"/>
</dbReference>
<evidence type="ECO:0000313" key="3">
    <source>
        <dbReference type="EMBL" id="PGH19341.1"/>
    </source>
</evidence>
<keyword evidence="1" id="KW-0175">Coiled coil</keyword>
<evidence type="ECO:0000256" key="1">
    <source>
        <dbReference type="SAM" id="Coils"/>
    </source>
</evidence>
<protein>
    <submittedName>
        <fullName evidence="3">Uncharacterized protein</fullName>
    </submittedName>
</protein>
<evidence type="ECO:0000256" key="2">
    <source>
        <dbReference type="SAM" id="MobiDB-lite"/>
    </source>
</evidence>
<organism evidence="3 4">
    <name type="scientific">Polytolypa hystricis (strain UAMH7299)</name>
    <dbReference type="NCBI Taxonomy" id="1447883"/>
    <lineage>
        <taxon>Eukaryota</taxon>
        <taxon>Fungi</taxon>
        <taxon>Dikarya</taxon>
        <taxon>Ascomycota</taxon>
        <taxon>Pezizomycotina</taxon>
        <taxon>Eurotiomycetes</taxon>
        <taxon>Eurotiomycetidae</taxon>
        <taxon>Onygenales</taxon>
        <taxon>Onygenales incertae sedis</taxon>
        <taxon>Polytolypa</taxon>
    </lineage>
</organism>
<accession>A0A2B7YE64</accession>
<dbReference type="Proteomes" id="UP000224634">
    <property type="component" value="Unassembled WGS sequence"/>
</dbReference>
<reference evidence="3 4" key="1">
    <citation type="submission" date="2017-10" db="EMBL/GenBank/DDBJ databases">
        <title>Comparative genomics in systemic dimorphic fungi from Ajellomycetaceae.</title>
        <authorList>
            <person name="Munoz J.F."/>
            <person name="Mcewen J.G."/>
            <person name="Clay O.K."/>
            <person name="Cuomo C.A."/>
        </authorList>
    </citation>
    <scope>NUCLEOTIDE SEQUENCE [LARGE SCALE GENOMIC DNA]</scope>
    <source>
        <strain evidence="3 4">UAMH7299</strain>
    </source>
</reference>
<gene>
    <name evidence="3" type="ORF">AJ80_03981</name>
</gene>
<comment type="caution">
    <text evidence="3">The sequence shown here is derived from an EMBL/GenBank/DDBJ whole genome shotgun (WGS) entry which is preliminary data.</text>
</comment>
<feature type="region of interest" description="Disordered" evidence="2">
    <location>
        <begin position="1"/>
        <end position="24"/>
    </location>
</feature>